<dbReference type="PANTHER" id="PTHR42982:SF1">
    <property type="entry name" value="SEC-INDEPENDENT PROTEIN TRANSLOCASE PROTEIN TATA"/>
    <property type="match status" value="1"/>
</dbReference>
<evidence type="ECO:0000256" key="10">
    <source>
        <dbReference type="SAM" id="Phobius"/>
    </source>
</evidence>
<dbReference type="Gene3D" id="1.20.5.3310">
    <property type="match status" value="1"/>
</dbReference>
<keyword evidence="4 10" id="KW-0812">Transmembrane</keyword>
<evidence type="ECO:0000256" key="7">
    <source>
        <dbReference type="ARBA" id="ARBA00023010"/>
    </source>
</evidence>
<dbReference type="KEGG" id="abri:DFR85_01055"/>
<keyword evidence="6 10" id="KW-1133">Transmembrane helix</keyword>
<dbReference type="Proteomes" id="UP000248044">
    <property type="component" value="Chromosome"/>
</dbReference>
<keyword evidence="8 10" id="KW-0472">Membrane</keyword>
<organism evidence="11 12">
    <name type="scientific">Acidianus brierleyi</name>
    <dbReference type="NCBI Taxonomy" id="41673"/>
    <lineage>
        <taxon>Archaea</taxon>
        <taxon>Thermoproteota</taxon>
        <taxon>Thermoprotei</taxon>
        <taxon>Sulfolobales</taxon>
        <taxon>Sulfolobaceae</taxon>
        <taxon>Acidianus</taxon>
    </lineage>
</organism>
<evidence type="ECO:0000256" key="2">
    <source>
        <dbReference type="ARBA" id="ARBA00022448"/>
    </source>
</evidence>
<feature type="compositionally biased region" description="Low complexity" evidence="9">
    <location>
        <begin position="57"/>
        <end position="80"/>
    </location>
</feature>
<proteinExistence type="predicted"/>
<evidence type="ECO:0000313" key="11">
    <source>
        <dbReference type="EMBL" id="AWR93407.1"/>
    </source>
</evidence>
<feature type="transmembrane region" description="Helical" evidence="10">
    <location>
        <begin position="6"/>
        <end position="25"/>
    </location>
</feature>
<reference evidence="11 12" key="1">
    <citation type="submission" date="2018-05" db="EMBL/GenBank/DDBJ databases">
        <title>Complete Genome Sequences of Extremely Thermoacidophilic, Metal-Mobilizing Type-Strain Members of the Archaeal Family Sulfolobaceae: Acidianus brierleyi DSM-1651T, Acidianus sulfidivorans DSM-18786T, Metallosphaera hakonensis DSM-7519T, and Metallosphaera prunae DSM-10039T.</title>
        <authorList>
            <person name="Counts J.A."/>
            <person name="Kelly R.M."/>
        </authorList>
    </citation>
    <scope>NUCLEOTIDE SEQUENCE [LARGE SCALE GENOMIC DNA]</scope>
    <source>
        <strain evidence="11 12">DSM 1651</strain>
    </source>
</reference>
<keyword evidence="7" id="KW-0811">Translocation</keyword>
<dbReference type="PANTHER" id="PTHR42982">
    <property type="entry name" value="SEC-INDEPENDENT PROTEIN TRANSLOCASE PROTEIN TATA"/>
    <property type="match status" value="1"/>
</dbReference>
<keyword evidence="12" id="KW-1185">Reference proteome</keyword>
<protein>
    <submittedName>
        <fullName evidence="11">Twin-arginine translocase TatA/TatE family subunit</fullName>
    </submittedName>
</protein>
<name>A0A2U9IBL1_9CREN</name>
<evidence type="ECO:0000256" key="6">
    <source>
        <dbReference type="ARBA" id="ARBA00022989"/>
    </source>
</evidence>
<dbReference type="EMBL" id="CP029289">
    <property type="protein sequence ID" value="AWR93407.1"/>
    <property type="molecule type" value="Genomic_DNA"/>
</dbReference>
<evidence type="ECO:0000256" key="1">
    <source>
        <dbReference type="ARBA" id="ARBA00004162"/>
    </source>
</evidence>
<dbReference type="NCBIfam" id="TIGR01411">
    <property type="entry name" value="tatAE"/>
    <property type="match status" value="1"/>
</dbReference>
<evidence type="ECO:0000256" key="4">
    <source>
        <dbReference type="ARBA" id="ARBA00022692"/>
    </source>
</evidence>
<keyword evidence="3" id="KW-1003">Cell membrane</keyword>
<evidence type="ECO:0000256" key="3">
    <source>
        <dbReference type="ARBA" id="ARBA00022475"/>
    </source>
</evidence>
<comment type="subcellular location">
    <subcellularLocation>
        <location evidence="1">Cell membrane</location>
        <topology evidence="1">Single-pass membrane protein</topology>
    </subcellularLocation>
</comment>
<dbReference type="AlphaFoldDB" id="A0A2U9IBL1"/>
<dbReference type="InterPro" id="IPR006312">
    <property type="entry name" value="TatA/E"/>
</dbReference>
<sequence length="108" mass="12056">MIGGNLSPTDLGIIILVAVLLFFGTSKIPELFRNMGKAVGEFKKGRLESEMEINQMQQTVPQTQVSQQPTQQTTPASSQANPQDLEKQIRDLQNQLEQLKKQQNQTTS</sequence>
<dbReference type="GO" id="GO:0043953">
    <property type="term" value="P:protein transport by the Tat complex"/>
    <property type="evidence" value="ECO:0007669"/>
    <property type="project" value="InterPro"/>
</dbReference>
<accession>A0A2U9IBL1</accession>
<dbReference type="OrthoDB" id="27754at2157"/>
<evidence type="ECO:0000256" key="8">
    <source>
        <dbReference type="ARBA" id="ARBA00023136"/>
    </source>
</evidence>
<feature type="region of interest" description="Disordered" evidence="9">
    <location>
        <begin position="54"/>
        <end position="85"/>
    </location>
</feature>
<evidence type="ECO:0000313" key="12">
    <source>
        <dbReference type="Proteomes" id="UP000248044"/>
    </source>
</evidence>
<dbReference type="InterPro" id="IPR003369">
    <property type="entry name" value="TatA/B/E"/>
</dbReference>
<keyword evidence="2" id="KW-0813">Transport</keyword>
<dbReference type="GO" id="GO:0005886">
    <property type="term" value="C:plasma membrane"/>
    <property type="evidence" value="ECO:0007669"/>
    <property type="project" value="UniProtKB-SubCell"/>
</dbReference>
<gene>
    <name evidence="11" type="ORF">DFR85_01055</name>
</gene>
<dbReference type="Pfam" id="PF02416">
    <property type="entry name" value="TatA_B_E"/>
    <property type="match status" value="1"/>
</dbReference>
<evidence type="ECO:0000256" key="5">
    <source>
        <dbReference type="ARBA" id="ARBA00022927"/>
    </source>
</evidence>
<evidence type="ECO:0000256" key="9">
    <source>
        <dbReference type="SAM" id="MobiDB-lite"/>
    </source>
</evidence>
<keyword evidence="5" id="KW-0653">Protein transport</keyword>